<reference evidence="8" key="1">
    <citation type="submission" date="2025-08" db="UniProtKB">
        <authorList>
            <consortium name="RefSeq"/>
        </authorList>
    </citation>
    <scope>IDENTIFICATION</scope>
</reference>
<name>A0AAJ6VJJ6_9HYME</name>
<dbReference type="CTD" id="124995"/>
<dbReference type="KEGG" id="csol:105359490"/>
<dbReference type="InterPro" id="IPR001790">
    <property type="entry name" value="Ribosomal_uL10"/>
</dbReference>
<dbReference type="PANTHER" id="PTHR11560">
    <property type="entry name" value="39S RIBOSOMAL PROTEIN L10, MITOCHONDRIAL"/>
    <property type="match status" value="1"/>
</dbReference>
<evidence type="ECO:0000313" key="8">
    <source>
        <dbReference type="RefSeq" id="XP_011494409.1"/>
    </source>
</evidence>
<organism evidence="7 8">
    <name type="scientific">Ceratosolen solmsi marchali</name>
    <dbReference type="NCBI Taxonomy" id="326594"/>
    <lineage>
        <taxon>Eukaryota</taxon>
        <taxon>Metazoa</taxon>
        <taxon>Ecdysozoa</taxon>
        <taxon>Arthropoda</taxon>
        <taxon>Hexapoda</taxon>
        <taxon>Insecta</taxon>
        <taxon>Pterygota</taxon>
        <taxon>Neoptera</taxon>
        <taxon>Endopterygota</taxon>
        <taxon>Hymenoptera</taxon>
        <taxon>Apocrita</taxon>
        <taxon>Proctotrupomorpha</taxon>
        <taxon>Chalcidoidea</taxon>
        <taxon>Agaonidae</taxon>
        <taxon>Agaoninae</taxon>
        <taxon>Ceratosolen</taxon>
    </lineage>
</organism>
<dbReference type="GO" id="GO:0005840">
    <property type="term" value="C:ribosome"/>
    <property type="evidence" value="ECO:0007669"/>
    <property type="project" value="UniProtKB-KW"/>
</dbReference>
<evidence type="ECO:0000313" key="7">
    <source>
        <dbReference type="Proteomes" id="UP000695007"/>
    </source>
</evidence>
<evidence type="ECO:0000256" key="5">
    <source>
        <dbReference type="ARBA" id="ARBA00035716"/>
    </source>
</evidence>
<comment type="similarity">
    <text evidence="1">Belongs to the universal ribosomal protein uL10 family.</text>
</comment>
<dbReference type="SUPFAM" id="SSF160369">
    <property type="entry name" value="Ribosomal protein L10-like"/>
    <property type="match status" value="1"/>
</dbReference>
<proteinExistence type="inferred from homology"/>
<keyword evidence="2 8" id="KW-0689">Ribosomal protein</keyword>
<keyword evidence="7" id="KW-1185">Reference proteome</keyword>
<dbReference type="AlphaFoldDB" id="A0AAJ6VJJ6"/>
<dbReference type="Gene3D" id="3.30.70.1730">
    <property type="match status" value="1"/>
</dbReference>
<evidence type="ECO:0000256" key="2">
    <source>
        <dbReference type="ARBA" id="ARBA00022980"/>
    </source>
</evidence>
<dbReference type="InterPro" id="IPR043141">
    <property type="entry name" value="Ribosomal_uL10-like_sf"/>
</dbReference>
<dbReference type="InterPro" id="IPR047865">
    <property type="entry name" value="Ribosomal_uL10_bac_type"/>
</dbReference>
<dbReference type="GeneID" id="105359490"/>
<dbReference type="Proteomes" id="UP000695007">
    <property type="component" value="Unplaced"/>
</dbReference>
<gene>
    <name evidence="8" type="primary">LOC105359490</name>
</gene>
<accession>A0AAJ6VJJ6</accession>
<keyword evidence="3" id="KW-0687">Ribonucleoprotein</keyword>
<feature type="region of interest" description="Disordered" evidence="6">
    <location>
        <begin position="1"/>
        <end position="20"/>
    </location>
</feature>
<dbReference type="RefSeq" id="XP_011494409.1">
    <property type="nucleotide sequence ID" value="XM_011496107.1"/>
</dbReference>
<evidence type="ECO:0000256" key="1">
    <source>
        <dbReference type="ARBA" id="ARBA00008889"/>
    </source>
</evidence>
<protein>
    <recommendedName>
        <fullName evidence="4">Large ribosomal subunit protein uL10m</fullName>
    </recommendedName>
    <alternativeName>
        <fullName evidence="5">39S ribosomal protein L10, mitochondrial</fullName>
    </alternativeName>
</protein>
<evidence type="ECO:0000256" key="4">
    <source>
        <dbReference type="ARBA" id="ARBA00035707"/>
    </source>
</evidence>
<dbReference type="GO" id="GO:1990904">
    <property type="term" value="C:ribonucleoprotein complex"/>
    <property type="evidence" value="ECO:0007669"/>
    <property type="project" value="UniProtKB-KW"/>
</dbReference>
<sequence length="235" mass="27210">MQQKRFRSKINIQKPRAPHHERGKVEKFITPFISNPDTHKPLRERCLKVTQIKNNVEMDKPYDVILSRECLNWFKQSNMVALFHVNSITSSEVFEFAVAVKKANMHLKGYQNSILRIAYRDSIYQPLTQLIQKHNRINFFVFSQDTDVSKLLKILKRTPQLILLAGIIHQKLLNHKDFVKIGTMNLVTAQAGLVNVLHLAAGQKLRQQLTHHQSTLVTRLKQIGTKEDKPCDANE</sequence>
<evidence type="ECO:0000256" key="3">
    <source>
        <dbReference type="ARBA" id="ARBA00023274"/>
    </source>
</evidence>
<evidence type="ECO:0000256" key="6">
    <source>
        <dbReference type="SAM" id="MobiDB-lite"/>
    </source>
</evidence>
<dbReference type="Pfam" id="PF00466">
    <property type="entry name" value="Ribosomal_L10"/>
    <property type="match status" value="1"/>
</dbReference>